<dbReference type="GO" id="GO:0006629">
    <property type="term" value="P:lipid metabolic process"/>
    <property type="evidence" value="ECO:0007669"/>
    <property type="project" value="UniProtKB-KW"/>
</dbReference>
<reference evidence="7" key="2">
    <citation type="submission" date="2021-04" db="EMBL/GenBank/DDBJ databases">
        <authorList>
            <person name="Gilroy R."/>
        </authorList>
    </citation>
    <scope>NUCLEOTIDE SEQUENCE</scope>
    <source>
        <strain evidence="7">1282</strain>
    </source>
</reference>
<comment type="subcellular location">
    <subcellularLocation>
        <location evidence="1 6">Cell membrane</location>
        <topology evidence="1 6">Multi-pass membrane protein</topology>
    </subcellularLocation>
</comment>
<evidence type="ECO:0000256" key="6">
    <source>
        <dbReference type="RuleBase" id="RU363042"/>
    </source>
</evidence>
<dbReference type="Proteomes" id="UP000823915">
    <property type="component" value="Unassembled WGS sequence"/>
</dbReference>
<dbReference type="EC" id="2.3.2.3" evidence="6"/>
<comment type="function">
    <text evidence="6">Catalyzes the transfer of a lysyl group from L-lysyl-tRNA(Lys) to membrane-bound phosphatidylglycerol (PG), which produces lysylphosphatidylglycerol (LPG), a major component of the bacterial membrane with a positive net charge. LPG synthesis contributes to bacterial virulence as it is involved in the resistance mechanism against cationic antimicrobial peptides (CAMP) produces by the host's immune system (defensins, cathelicidins) and by the competing microorganisms.</text>
</comment>
<sequence>MSRTRTKGEKRKIPWSWIYIGVTVVAVLLFGLFNQEFGNVFATLSRLTPGFLLLGIGVSLVYFLFEGELIRLLMRSQDIHLSFWTGQKIGLLGIYYSYITPSSTGGQPMQAAYLLRDKIPAGVSTAVLLVKFFCFQCAFVLVSLASFFYMLPKLQAENPGIIPWIVLGLVINGGSVVFFRAVFYQPVLHGLCRAAKWITRRVPRLEKRFHAQEAIDKFEGDFSSYSDDFQSKKKSIVLGVLGSIPQFILQMSVIYFVFLSFGYRSVSYWEVLAVQSLLQVSVSFMPMPGASGAQEIGFSTFFRNYFVNDDLYAAVMVWRFFTYYLVVIAGAVLVVADQIWYRKKRLRQALDVPPETE</sequence>
<evidence type="ECO:0000256" key="5">
    <source>
        <dbReference type="ARBA" id="ARBA00023136"/>
    </source>
</evidence>
<dbReference type="InterPro" id="IPR022791">
    <property type="entry name" value="L-PG_synthase/AglD"/>
</dbReference>
<comment type="similarity">
    <text evidence="6">Belongs to the LPG synthase family.</text>
</comment>
<keyword evidence="2" id="KW-1003">Cell membrane</keyword>
<evidence type="ECO:0000313" key="7">
    <source>
        <dbReference type="EMBL" id="HIY26529.1"/>
    </source>
</evidence>
<dbReference type="AlphaFoldDB" id="A0A9D2C0R4"/>
<keyword evidence="6" id="KW-0443">Lipid metabolism</keyword>
<organism evidence="7 8">
    <name type="scientific">Candidatus Acutalibacter pullistercoris</name>
    <dbReference type="NCBI Taxonomy" id="2838418"/>
    <lineage>
        <taxon>Bacteria</taxon>
        <taxon>Bacillati</taxon>
        <taxon>Bacillota</taxon>
        <taxon>Clostridia</taxon>
        <taxon>Eubacteriales</taxon>
        <taxon>Acutalibacteraceae</taxon>
        <taxon>Acutalibacter</taxon>
    </lineage>
</organism>
<keyword evidence="6" id="KW-0808">Transferase</keyword>
<dbReference type="GO" id="GO:0005886">
    <property type="term" value="C:plasma membrane"/>
    <property type="evidence" value="ECO:0007669"/>
    <property type="project" value="UniProtKB-SubCell"/>
</dbReference>
<dbReference type="PANTHER" id="PTHR37693">
    <property type="entry name" value="PHOSPHATIDYLGLYCEROL LYSYLTRANSFERASE"/>
    <property type="match status" value="1"/>
</dbReference>
<evidence type="ECO:0000313" key="8">
    <source>
        <dbReference type="Proteomes" id="UP000823915"/>
    </source>
</evidence>
<accession>A0A9D2C0R4</accession>
<comment type="catalytic activity">
    <reaction evidence="6">
        <text>L-lysyl-tRNA(Lys) + a 1,2-diacyl-sn-glycero-3-phospho-(1'-sn-glycerol) = a 1,2-diacyl-sn-glycero-3-phospho-1'-(3'-O-L-lysyl)-sn-glycerol + tRNA(Lys)</text>
        <dbReference type="Rhea" id="RHEA:10668"/>
        <dbReference type="Rhea" id="RHEA-COMP:9696"/>
        <dbReference type="Rhea" id="RHEA-COMP:9697"/>
        <dbReference type="ChEBI" id="CHEBI:64716"/>
        <dbReference type="ChEBI" id="CHEBI:75792"/>
        <dbReference type="ChEBI" id="CHEBI:78442"/>
        <dbReference type="ChEBI" id="CHEBI:78529"/>
        <dbReference type="EC" id="2.3.2.3"/>
    </reaction>
</comment>
<name>A0A9D2C0R4_9FIRM</name>
<dbReference type="GO" id="GO:0050071">
    <property type="term" value="F:phosphatidylglycerol lysyltransferase activity"/>
    <property type="evidence" value="ECO:0007669"/>
    <property type="project" value="UniProtKB-EC"/>
</dbReference>
<feature type="transmembrane region" description="Helical" evidence="6">
    <location>
        <begin position="236"/>
        <end position="258"/>
    </location>
</feature>
<gene>
    <name evidence="6" type="primary">mprF</name>
    <name evidence="7" type="ORF">H9838_05055</name>
</gene>
<evidence type="ECO:0000256" key="2">
    <source>
        <dbReference type="ARBA" id="ARBA00022475"/>
    </source>
</evidence>
<evidence type="ECO:0000256" key="1">
    <source>
        <dbReference type="ARBA" id="ARBA00004651"/>
    </source>
</evidence>
<feature type="transmembrane region" description="Helical" evidence="6">
    <location>
        <begin position="161"/>
        <end position="183"/>
    </location>
</feature>
<feature type="transmembrane region" description="Helical" evidence="6">
    <location>
        <begin position="126"/>
        <end position="149"/>
    </location>
</feature>
<evidence type="ECO:0000256" key="3">
    <source>
        <dbReference type="ARBA" id="ARBA00022692"/>
    </source>
</evidence>
<feature type="transmembrane region" description="Helical" evidence="6">
    <location>
        <begin position="45"/>
        <end position="65"/>
    </location>
</feature>
<dbReference type="GO" id="GO:0046677">
    <property type="term" value="P:response to antibiotic"/>
    <property type="evidence" value="ECO:0007669"/>
    <property type="project" value="UniProtKB-KW"/>
</dbReference>
<dbReference type="Pfam" id="PF03706">
    <property type="entry name" value="LPG_synthase_TM"/>
    <property type="match status" value="1"/>
</dbReference>
<comment type="caution">
    <text evidence="7">The sequence shown here is derived from an EMBL/GenBank/DDBJ whole genome shotgun (WGS) entry which is preliminary data.</text>
</comment>
<feature type="transmembrane region" description="Helical" evidence="6">
    <location>
        <begin position="311"/>
        <end position="336"/>
    </location>
</feature>
<dbReference type="PANTHER" id="PTHR37693:SF1">
    <property type="entry name" value="INTEGRAL MEMBRANE PROTEIN"/>
    <property type="match status" value="1"/>
</dbReference>
<keyword evidence="3 6" id="KW-0812">Transmembrane</keyword>
<protein>
    <recommendedName>
        <fullName evidence="6">Phosphatidylglycerol lysyltransferase</fullName>
        <ecNumber evidence="6">2.3.2.3</ecNumber>
    </recommendedName>
    <alternativeName>
        <fullName evidence="6">Lysylphosphatidylglycerol synthase</fullName>
    </alternativeName>
</protein>
<keyword evidence="6" id="KW-0046">Antibiotic resistance</keyword>
<feature type="transmembrane region" description="Helical" evidence="6">
    <location>
        <begin position="12"/>
        <end position="33"/>
    </location>
</feature>
<reference evidence="7" key="1">
    <citation type="journal article" date="2021" name="PeerJ">
        <title>Extensive microbial diversity within the chicken gut microbiome revealed by metagenomics and culture.</title>
        <authorList>
            <person name="Gilroy R."/>
            <person name="Ravi A."/>
            <person name="Getino M."/>
            <person name="Pursley I."/>
            <person name="Horton D.L."/>
            <person name="Alikhan N.F."/>
            <person name="Baker D."/>
            <person name="Gharbi K."/>
            <person name="Hall N."/>
            <person name="Watson M."/>
            <person name="Adriaenssens E.M."/>
            <person name="Foster-Nyarko E."/>
            <person name="Jarju S."/>
            <person name="Secka A."/>
            <person name="Antonio M."/>
            <person name="Oren A."/>
            <person name="Chaudhuri R.R."/>
            <person name="La Ragione R."/>
            <person name="Hildebrand F."/>
            <person name="Pallen M.J."/>
        </authorList>
    </citation>
    <scope>NUCLEOTIDE SEQUENCE</scope>
    <source>
        <strain evidence="7">1282</strain>
    </source>
</reference>
<evidence type="ECO:0000256" key="4">
    <source>
        <dbReference type="ARBA" id="ARBA00022989"/>
    </source>
</evidence>
<dbReference type="NCBIfam" id="TIGR00374">
    <property type="entry name" value="flippase-like domain"/>
    <property type="match status" value="1"/>
</dbReference>
<keyword evidence="4 6" id="KW-1133">Transmembrane helix</keyword>
<proteinExistence type="inferred from homology"/>
<dbReference type="EMBL" id="DXDU01000084">
    <property type="protein sequence ID" value="HIY26529.1"/>
    <property type="molecule type" value="Genomic_DNA"/>
</dbReference>
<keyword evidence="5 6" id="KW-0472">Membrane</keyword>